<keyword evidence="3" id="KW-0804">Transcription</keyword>
<organism evidence="5 6">
    <name type="scientific">Roseibium aestuarii</name>
    <dbReference type="NCBI Taxonomy" id="2600299"/>
    <lineage>
        <taxon>Bacteria</taxon>
        <taxon>Pseudomonadati</taxon>
        <taxon>Pseudomonadota</taxon>
        <taxon>Alphaproteobacteria</taxon>
        <taxon>Hyphomicrobiales</taxon>
        <taxon>Stappiaceae</taxon>
        <taxon>Roseibium</taxon>
    </lineage>
</organism>
<dbReference type="PANTHER" id="PTHR30146:SF109">
    <property type="entry name" value="HTH-TYPE TRANSCRIPTIONAL REGULATOR GALS"/>
    <property type="match status" value="1"/>
</dbReference>
<dbReference type="InterPro" id="IPR046335">
    <property type="entry name" value="LacI/GalR-like_sensor"/>
</dbReference>
<gene>
    <name evidence="5" type="ORF">ACFSC7_11180</name>
</gene>
<dbReference type="Gene3D" id="3.40.50.2300">
    <property type="match status" value="2"/>
</dbReference>
<evidence type="ECO:0000256" key="3">
    <source>
        <dbReference type="ARBA" id="ARBA00023163"/>
    </source>
</evidence>
<keyword evidence="6" id="KW-1185">Reference proteome</keyword>
<dbReference type="InterPro" id="IPR028082">
    <property type="entry name" value="Peripla_BP_I"/>
</dbReference>
<evidence type="ECO:0000256" key="2">
    <source>
        <dbReference type="ARBA" id="ARBA00023125"/>
    </source>
</evidence>
<name>A0ABW4JXT1_9HYPH</name>
<comment type="caution">
    <text evidence="5">The sequence shown here is derived from an EMBL/GenBank/DDBJ whole genome shotgun (WGS) entry which is preliminary data.</text>
</comment>
<feature type="domain" description="HTH lacI-type" evidence="4">
    <location>
        <begin position="6"/>
        <end position="60"/>
    </location>
</feature>
<dbReference type="RefSeq" id="WP_149893011.1">
    <property type="nucleotide sequence ID" value="NZ_JBHUFA010000004.1"/>
</dbReference>
<keyword evidence="2 5" id="KW-0238">DNA-binding</keyword>
<protein>
    <submittedName>
        <fullName evidence="5">LacI family DNA-binding transcriptional regulator</fullName>
    </submittedName>
</protein>
<dbReference type="Proteomes" id="UP001597327">
    <property type="component" value="Unassembled WGS sequence"/>
</dbReference>
<dbReference type="GO" id="GO:0003677">
    <property type="term" value="F:DNA binding"/>
    <property type="evidence" value="ECO:0007669"/>
    <property type="project" value="UniProtKB-KW"/>
</dbReference>
<dbReference type="CDD" id="cd01392">
    <property type="entry name" value="HTH_LacI"/>
    <property type="match status" value="1"/>
</dbReference>
<evidence type="ECO:0000256" key="1">
    <source>
        <dbReference type="ARBA" id="ARBA00023015"/>
    </source>
</evidence>
<dbReference type="PANTHER" id="PTHR30146">
    <property type="entry name" value="LACI-RELATED TRANSCRIPTIONAL REPRESSOR"/>
    <property type="match status" value="1"/>
</dbReference>
<dbReference type="EMBL" id="JBHUFA010000004">
    <property type="protein sequence ID" value="MFD1696079.1"/>
    <property type="molecule type" value="Genomic_DNA"/>
</dbReference>
<dbReference type="Pfam" id="PF13377">
    <property type="entry name" value="Peripla_BP_3"/>
    <property type="match status" value="1"/>
</dbReference>
<keyword evidence="1" id="KW-0805">Transcription regulation</keyword>
<dbReference type="Gene3D" id="1.10.260.40">
    <property type="entry name" value="lambda repressor-like DNA-binding domains"/>
    <property type="match status" value="1"/>
</dbReference>
<dbReference type="InterPro" id="IPR000843">
    <property type="entry name" value="HTH_LacI"/>
</dbReference>
<dbReference type="PROSITE" id="PS50932">
    <property type="entry name" value="HTH_LACI_2"/>
    <property type="match status" value="1"/>
</dbReference>
<dbReference type="PROSITE" id="PS00356">
    <property type="entry name" value="HTH_LACI_1"/>
    <property type="match status" value="1"/>
</dbReference>
<evidence type="ECO:0000313" key="5">
    <source>
        <dbReference type="EMBL" id="MFD1696079.1"/>
    </source>
</evidence>
<proteinExistence type="predicted"/>
<accession>A0ABW4JXT1</accession>
<dbReference type="Pfam" id="PF00356">
    <property type="entry name" value="LacI"/>
    <property type="match status" value="1"/>
</dbReference>
<sequence length="349" mass="37865">MVEKPVRIQDVAKAAGVSTATVSRALSNPALLSEGTRDAVLEAIRATGYRVNRAARSLRRQEARAVLVLVPNLGNPFFSEILAGLSAVMGEADYSVLITDTKGETHEDPALLDAFRDSRVDGMISLDGSMCVRDLRTLASRGGEGRIVFACEWVRDAHLPSVRSDNLEGARLAVRHLHDLGHRRIAHVTGPEDNVLTHMRRQGMLEERARLNLPTRDEWIIRGDFSLRSGAHAAARILEMRERPSAVFCASDQVAFGLISALQAGGVRVPEDLSVIGFDDIELSAYYVPALTTIRQDRRRLGESAARMLLDRLGASGPFAGGRAACDSEVVTLGVELVVRDSTCPPIVA</sequence>
<dbReference type="SUPFAM" id="SSF47413">
    <property type="entry name" value="lambda repressor-like DNA-binding domains"/>
    <property type="match status" value="1"/>
</dbReference>
<dbReference type="SUPFAM" id="SSF53822">
    <property type="entry name" value="Periplasmic binding protein-like I"/>
    <property type="match status" value="1"/>
</dbReference>
<evidence type="ECO:0000259" key="4">
    <source>
        <dbReference type="PROSITE" id="PS50932"/>
    </source>
</evidence>
<dbReference type="CDD" id="cd06284">
    <property type="entry name" value="PBP1_LacI-like"/>
    <property type="match status" value="1"/>
</dbReference>
<reference evidence="6" key="1">
    <citation type="journal article" date="2019" name="Int. J. Syst. Evol. Microbiol.">
        <title>The Global Catalogue of Microorganisms (GCM) 10K type strain sequencing project: providing services to taxonomists for standard genome sequencing and annotation.</title>
        <authorList>
            <consortium name="The Broad Institute Genomics Platform"/>
            <consortium name="The Broad Institute Genome Sequencing Center for Infectious Disease"/>
            <person name="Wu L."/>
            <person name="Ma J."/>
        </authorList>
    </citation>
    <scope>NUCLEOTIDE SEQUENCE [LARGE SCALE GENOMIC DNA]</scope>
    <source>
        <strain evidence="6">JCM 3369</strain>
    </source>
</reference>
<dbReference type="SMART" id="SM00354">
    <property type="entry name" value="HTH_LACI"/>
    <property type="match status" value="1"/>
</dbReference>
<evidence type="ECO:0000313" key="6">
    <source>
        <dbReference type="Proteomes" id="UP001597327"/>
    </source>
</evidence>
<dbReference type="InterPro" id="IPR010982">
    <property type="entry name" value="Lambda_DNA-bd_dom_sf"/>
</dbReference>